<keyword evidence="2" id="KW-1185">Reference proteome</keyword>
<dbReference type="AlphaFoldDB" id="A0A3M7R8Z3"/>
<gene>
    <name evidence="1" type="ORF">BpHYR1_010049</name>
</gene>
<accession>A0A3M7R8Z3</accession>
<reference evidence="1 2" key="1">
    <citation type="journal article" date="2018" name="Sci. Rep.">
        <title>Genomic signatures of local adaptation to the degree of environmental predictability in rotifers.</title>
        <authorList>
            <person name="Franch-Gras L."/>
            <person name="Hahn C."/>
            <person name="Garcia-Roger E.M."/>
            <person name="Carmona M.J."/>
            <person name="Serra M."/>
            <person name="Gomez A."/>
        </authorList>
    </citation>
    <scope>NUCLEOTIDE SEQUENCE [LARGE SCALE GENOMIC DNA]</scope>
    <source>
        <strain evidence="1">HYR1</strain>
    </source>
</reference>
<name>A0A3M7R8Z3_BRAPC</name>
<evidence type="ECO:0000313" key="2">
    <source>
        <dbReference type="Proteomes" id="UP000276133"/>
    </source>
</evidence>
<evidence type="ECO:0000313" key="1">
    <source>
        <dbReference type="EMBL" id="RNA20027.1"/>
    </source>
</evidence>
<comment type="caution">
    <text evidence="1">The sequence shown here is derived from an EMBL/GenBank/DDBJ whole genome shotgun (WGS) entry which is preliminary data.</text>
</comment>
<organism evidence="1 2">
    <name type="scientific">Brachionus plicatilis</name>
    <name type="common">Marine rotifer</name>
    <name type="synonym">Brachionus muelleri</name>
    <dbReference type="NCBI Taxonomy" id="10195"/>
    <lineage>
        <taxon>Eukaryota</taxon>
        <taxon>Metazoa</taxon>
        <taxon>Spiralia</taxon>
        <taxon>Gnathifera</taxon>
        <taxon>Rotifera</taxon>
        <taxon>Eurotatoria</taxon>
        <taxon>Monogononta</taxon>
        <taxon>Pseudotrocha</taxon>
        <taxon>Ploima</taxon>
        <taxon>Brachionidae</taxon>
        <taxon>Brachionus</taxon>
    </lineage>
</organism>
<protein>
    <submittedName>
        <fullName evidence="1">Uncharacterized protein</fullName>
    </submittedName>
</protein>
<dbReference type="EMBL" id="REGN01003930">
    <property type="protein sequence ID" value="RNA20027.1"/>
    <property type="molecule type" value="Genomic_DNA"/>
</dbReference>
<dbReference type="Proteomes" id="UP000276133">
    <property type="component" value="Unassembled WGS sequence"/>
</dbReference>
<proteinExistence type="predicted"/>
<sequence length="66" mass="8043">MSLDQVYVKDRLIKSQSSSQTNNLINQLKKKYFNLEIKIKITIFINRYWIEQNLRKKDNRLVKQTI</sequence>